<evidence type="ECO:0000313" key="2">
    <source>
        <dbReference type="EMBL" id="CAI4011623.1"/>
    </source>
</evidence>
<dbReference type="Proteomes" id="UP001152797">
    <property type="component" value="Unassembled WGS sequence"/>
</dbReference>
<proteinExistence type="predicted"/>
<accession>A0A9P1GFY0</accession>
<reference evidence="3 4" key="2">
    <citation type="submission" date="2024-05" db="EMBL/GenBank/DDBJ databases">
        <authorList>
            <person name="Chen Y."/>
            <person name="Shah S."/>
            <person name="Dougan E. K."/>
            <person name="Thang M."/>
            <person name="Chan C."/>
        </authorList>
    </citation>
    <scope>NUCLEOTIDE SEQUENCE [LARGE SCALE GENOMIC DNA]</scope>
</reference>
<feature type="signal peptide" evidence="1">
    <location>
        <begin position="1"/>
        <end position="28"/>
    </location>
</feature>
<organism evidence="2">
    <name type="scientific">Cladocopium goreaui</name>
    <dbReference type="NCBI Taxonomy" id="2562237"/>
    <lineage>
        <taxon>Eukaryota</taxon>
        <taxon>Sar</taxon>
        <taxon>Alveolata</taxon>
        <taxon>Dinophyceae</taxon>
        <taxon>Suessiales</taxon>
        <taxon>Symbiodiniaceae</taxon>
        <taxon>Cladocopium</taxon>
    </lineage>
</organism>
<dbReference type="AlphaFoldDB" id="A0A9P1GFY0"/>
<feature type="chain" id="PRO_5043272752" evidence="1">
    <location>
        <begin position="29"/>
        <end position="336"/>
    </location>
</feature>
<name>A0A9P1GFY0_9DINO</name>
<gene>
    <name evidence="2" type="ORF">C1SCF055_LOCUS36766</name>
</gene>
<dbReference type="EMBL" id="CAMXCT010005179">
    <property type="protein sequence ID" value="CAI4011623.1"/>
    <property type="molecule type" value="Genomic_DNA"/>
</dbReference>
<dbReference type="EMBL" id="CAMXCT030005179">
    <property type="protein sequence ID" value="CAL4798935.1"/>
    <property type="molecule type" value="Genomic_DNA"/>
</dbReference>
<evidence type="ECO:0000313" key="4">
    <source>
        <dbReference type="Proteomes" id="UP001152797"/>
    </source>
</evidence>
<keyword evidence="4" id="KW-1185">Reference proteome</keyword>
<evidence type="ECO:0000256" key="1">
    <source>
        <dbReference type="SAM" id="SignalP"/>
    </source>
</evidence>
<reference evidence="2" key="1">
    <citation type="submission" date="2022-10" db="EMBL/GenBank/DDBJ databases">
        <authorList>
            <person name="Chen Y."/>
            <person name="Dougan E. K."/>
            <person name="Chan C."/>
            <person name="Rhodes N."/>
            <person name="Thang M."/>
        </authorList>
    </citation>
    <scope>NUCLEOTIDE SEQUENCE</scope>
</reference>
<keyword evidence="1" id="KW-0732">Signal</keyword>
<dbReference type="OrthoDB" id="428044at2759"/>
<comment type="caution">
    <text evidence="2">The sequence shown here is derived from an EMBL/GenBank/DDBJ whole genome shotgun (WGS) entry which is preliminary data.</text>
</comment>
<dbReference type="EMBL" id="CAMXCT020005179">
    <property type="protein sequence ID" value="CAL1164998.1"/>
    <property type="molecule type" value="Genomic_DNA"/>
</dbReference>
<sequence>MVRRRSSSSWRHPSSVGVALRLVAFSAAASLSFVAPNLQRRGPYCATSAVEAEVVTAATIEEVDYVLPVGPACPFRSDTMVRGNFDQEIAQVNYAAASKSGEFDALVRQIAAGIQPDRRQQRKVGFDLKQQGDRLKQLLDAMEDSQDFQVIEAYHIMEMKVQKMGAPTFRTVEKMTSWQGEGIMAEADGMMVPPPPPGVDPVALAKAAPSGQTPYQSPSSAPRVLPFEDANFDASPELQRFGAEYLKLSKEHSDLVNFGAKYKDFDEAGREFYLDKMREITKQWHEVLGKARRLGLKPGDAYVAFSEEYLSNSRLSPSDFRDMVDEVHEQLRQKAR</sequence>
<protein>
    <submittedName>
        <fullName evidence="3">TipAS antibiotic-recognition domain-containing protein</fullName>
    </submittedName>
</protein>
<evidence type="ECO:0000313" key="3">
    <source>
        <dbReference type="EMBL" id="CAL4798935.1"/>
    </source>
</evidence>